<dbReference type="InterPro" id="IPR002941">
    <property type="entry name" value="DNA_methylase_N4/N6"/>
</dbReference>
<dbReference type="PRINTS" id="PR00508">
    <property type="entry name" value="S21N4MTFRASE"/>
</dbReference>
<evidence type="ECO:0000256" key="1">
    <source>
        <dbReference type="ARBA" id="ARBA00006594"/>
    </source>
</evidence>
<reference evidence="6 7" key="1">
    <citation type="submission" date="2020-02" db="EMBL/GenBank/DDBJ databases">
        <authorList>
            <consortium name="PulseNet: The National Subtyping Network for Foodborne Disease Surveillance"/>
            <person name="Tarr C.L."/>
            <person name="Trees E."/>
            <person name="Katz L.S."/>
            <person name="Carleton-Romer H.A."/>
            <person name="Stroika S."/>
            <person name="Kucerova Z."/>
            <person name="Roache K.F."/>
            <person name="Sabol A.L."/>
            <person name="Besser J."/>
            <person name="Gerner-Smidt P."/>
        </authorList>
    </citation>
    <scope>NUCLEOTIDE SEQUENCE [LARGE SCALE GENOMIC DNA]</scope>
    <source>
        <strain evidence="6 7">PNUSAE002719</strain>
    </source>
</reference>
<dbReference type="SUPFAM" id="SSF53335">
    <property type="entry name" value="S-adenosyl-L-methionine-dependent methyltransferases"/>
    <property type="match status" value="1"/>
</dbReference>
<comment type="similarity">
    <text evidence="1 4">Belongs to the N(4)/N(6)-methyltransferase family.</text>
</comment>
<dbReference type="AlphaFoldDB" id="A0A828NYU8"/>
<dbReference type="InterPro" id="IPR029063">
    <property type="entry name" value="SAM-dependent_MTases_sf"/>
</dbReference>
<dbReference type="Gene3D" id="3.40.50.150">
    <property type="entry name" value="Vaccinia Virus protein VP39"/>
    <property type="match status" value="1"/>
</dbReference>
<dbReference type="GO" id="GO:0008170">
    <property type="term" value="F:N-methyltransferase activity"/>
    <property type="evidence" value="ECO:0007669"/>
    <property type="project" value="InterPro"/>
</dbReference>
<dbReference type="GO" id="GO:0032259">
    <property type="term" value="P:methylation"/>
    <property type="evidence" value="ECO:0007669"/>
    <property type="project" value="UniProtKB-KW"/>
</dbReference>
<gene>
    <name evidence="6" type="ORF">A5U30_004473</name>
</gene>
<comment type="caution">
    <text evidence="6">The sequence shown here is derived from an EMBL/GenBank/DDBJ whole genome shotgun (WGS) entry which is preliminary data.</text>
</comment>
<name>A0A828NYU8_ECOLX</name>
<dbReference type="Pfam" id="PF01555">
    <property type="entry name" value="N6_N4_Mtase"/>
    <property type="match status" value="1"/>
</dbReference>
<dbReference type="PANTHER" id="PTHR13370:SF3">
    <property type="entry name" value="TRNA (GUANINE(10)-N2)-METHYLTRANSFERASE HOMOLOG"/>
    <property type="match status" value="1"/>
</dbReference>
<evidence type="ECO:0000313" key="6">
    <source>
        <dbReference type="EMBL" id="EFM8156754.1"/>
    </source>
</evidence>
<dbReference type="InterPro" id="IPR001091">
    <property type="entry name" value="RM_Methyltransferase"/>
</dbReference>
<evidence type="ECO:0000259" key="5">
    <source>
        <dbReference type="Pfam" id="PF01555"/>
    </source>
</evidence>
<dbReference type="EC" id="2.1.1.-" evidence="4"/>
<evidence type="ECO:0000313" key="7">
    <source>
        <dbReference type="Proteomes" id="UP000555763"/>
    </source>
</evidence>
<evidence type="ECO:0000256" key="2">
    <source>
        <dbReference type="ARBA" id="ARBA00022603"/>
    </source>
</evidence>
<dbReference type="Proteomes" id="UP000555763">
    <property type="component" value="Unassembled WGS sequence"/>
</dbReference>
<dbReference type="GO" id="GO:0009007">
    <property type="term" value="F:site-specific DNA-methyltransferase (adenine-specific) activity"/>
    <property type="evidence" value="ECO:0007669"/>
    <property type="project" value="TreeGrafter"/>
</dbReference>
<feature type="domain" description="DNA methylase N-4/N-6" evidence="5">
    <location>
        <begin position="30"/>
        <end position="239"/>
    </location>
</feature>
<dbReference type="InterPro" id="IPR002052">
    <property type="entry name" value="DNA_methylase_N6_adenine_CS"/>
</dbReference>
<keyword evidence="3 6" id="KW-0808">Transferase</keyword>
<evidence type="ECO:0000256" key="3">
    <source>
        <dbReference type="ARBA" id="ARBA00022679"/>
    </source>
</evidence>
<evidence type="ECO:0000256" key="4">
    <source>
        <dbReference type="RuleBase" id="RU362026"/>
    </source>
</evidence>
<dbReference type="PANTHER" id="PTHR13370">
    <property type="entry name" value="RNA METHYLASE-RELATED"/>
    <property type="match status" value="1"/>
</dbReference>
<organism evidence="6 7">
    <name type="scientific">Escherichia coli</name>
    <dbReference type="NCBI Taxonomy" id="562"/>
    <lineage>
        <taxon>Bacteria</taxon>
        <taxon>Pseudomonadati</taxon>
        <taxon>Pseudomonadota</taxon>
        <taxon>Gammaproteobacteria</taxon>
        <taxon>Enterobacterales</taxon>
        <taxon>Enterobacteriaceae</taxon>
        <taxon>Escherichia</taxon>
    </lineage>
</organism>
<sequence>MTHKPYISPSLSLYHAQAHDALRTLPENSVDALITDPPYSSGATHKAGRTCQGSHAKYLNDEDLHRFEGFEGENMDARSWEYWMHLWLTQACRTVRPGGYALGFTDWRQLPALTDAFQAAGFTWRGIVVWNKGRASRSPHTGYFRHQCEYVVWGSKGALGKSPSGPFDGCITHNTRPQEKQHPTGKPEALMDELVRVCEPGGLVLDPFMGSGTTGVAALRRGCRFTGIELSAHYFSVARERLTGTQEHTHETE</sequence>
<keyword evidence="2 6" id="KW-0489">Methyltransferase</keyword>
<dbReference type="EMBL" id="AATLZG010000038">
    <property type="protein sequence ID" value="EFM8156754.1"/>
    <property type="molecule type" value="Genomic_DNA"/>
</dbReference>
<dbReference type="PROSITE" id="PS00092">
    <property type="entry name" value="N6_MTASE"/>
    <property type="match status" value="1"/>
</dbReference>
<dbReference type="GO" id="GO:0003677">
    <property type="term" value="F:DNA binding"/>
    <property type="evidence" value="ECO:0007669"/>
    <property type="project" value="InterPro"/>
</dbReference>
<protein>
    <recommendedName>
        <fullName evidence="4">Methyltransferase</fullName>
        <ecNumber evidence="4">2.1.1.-</ecNumber>
    </recommendedName>
</protein>
<accession>A0A828NYU8</accession>
<dbReference type="GO" id="GO:0005737">
    <property type="term" value="C:cytoplasm"/>
    <property type="evidence" value="ECO:0007669"/>
    <property type="project" value="TreeGrafter"/>
</dbReference>
<proteinExistence type="inferred from homology"/>